<dbReference type="EC" id="3.6.1.1" evidence="3"/>
<proteinExistence type="inferred from homology"/>
<dbReference type="InterPro" id="IPR008162">
    <property type="entry name" value="Pyrophosphatase"/>
</dbReference>
<keyword evidence="4" id="KW-0479">Metal-binding</keyword>
<dbReference type="InterPro" id="IPR036649">
    <property type="entry name" value="Pyrophosphatase_sf"/>
</dbReference>
<feature type="non-terminal residue" evidence="7">
    <location>
        <position position="1"/>
    </location>
</feature>
<evidence type="ECO:0000256" key="3">
    <source>
        <dbReference type="ARBA" id="ARBA00012146"/>
    </source>
</evidence>
<evidence type="ECO:0000256" key="6">
    <source>
        <dbReference type="ARBA" id="ARBA00022842"/>
    </source>
</evidence>
<dbReference type="GO" id="GO:0000287">
    <property type="term" value="F:magnesium ion binding"/>
    <property type="evidence" value="ECO:0007669"/>
    <property type="project" value="InterPro"/>
</dbReference>
<comment type="caution">
    <text evidence="7">The sequence shown here is derived from an EMBL/GenBank/DDBJ whole genome shotgun (WGS) entry which is preliminary data.</text>
</comment>
<reference evidence="7 8" key="1">
    <citation type="submission" date="2024-05" db="EMBL/GenBank/DDBJ databases">
        <authorList>
            <person name="Wallberg A."/>
        </authorList>
    </citation>
    <scope>NUCLEOTIDE SEQUENCE [LARGE SCALE GENOMIC DNA]</scope>
</reference>
<dbReference type="GO" id="GO:0005737">
    <property type="term" value="C:cytoplasm"/>
    <property type="evidence" value="ECO:0007669"/>
    <property type="project" value="InterPro"/>
</dbReference>
<evidence type="ECO:0000256" key="4">
    <source>
        <dbReference type="ARBA" id="ARBA00022723"/>
    </source>
</evidence>
<dbReference type="PROSITE" id="PS00387">
    <property type="entry name" value="PPASE"/>
    <property type="match status" value="1"/>
</dbReference>
<dbReference type="Gene3D" id="3.90.80.10">
    <property type="entry name" value="Inorganic pyrophosphatase"/>
    <property type="match status" value="1"/>
</dbReference>
<dbReference type="EMBL" id="CAXKWB010086227">
    <property type="protein sequence ID" value="CAL4210884.1"/>
    <property type="molecule type" value="Genomic_DNA"/>
</dbReference>
<evidence type="ECO:0000313" key="7">
    <source>
        <dbReference type="EMBL" id="CAL4210884.1"/>
    </source>
</evidence>
<comment type="similarity">
    <text evidence="2">Belongs to the PPase family.</text>
</comment>
<dbReference type="GO" id="GO:0004427">
    <property type="term" value="F:inorganic diphosphate phosphatase activity"/>
    <property type="evidence" value="ECO:0007669"/>
    <property type="project" value="UniProtKB-EC"/>
</dbReference>
<dbReference type="PANTHER" id="PTHR10286">
    <property type="entry name" value="INORGANIC PYROPHOSPHATASE"/>
    <property type="match status" value="1"/>
</dbReference>
<dbReference type="GO" id="GO:0006796">
    <property type="term" value="P:phosphate-containing compound metabolic process"/>
    <property type="evidence" value="ECO:0007669"/>
    <property type="project" value="InterPro"/>
</dbReference>
<dbReference type="Proteomes" id="UP001497623">
    <property type="component" value="Unassembled WGS sequence"/>
</dbReference>
<evidence type="ECO:0000313" key="8">
    <source>
        <dbReference type="Proteomes" id="UP001497623"/>
    </source>
</evidence>
<evidence type="ECO:0000256" key="2">
    <source>
        <dbReference type="ARBA" id="ARBA00006220"/>
    </source>
</evidence>
<dbReference type="AlphaFoldDB" id="A0AAV2SM86"/>
<sequence>IMRDVPLNPIMQDTKNGQLRYVSHVFPYTGYPCNYGALPQTWEDPSHIDSLTGVGGDNDPIDVCEIGSLVATKGQILQVKVLGVLGMVDDGETDWKLFTINVADPLAAQLNDIADVESNMPGYLAGAKEWFRIYKIPKGGAENNFACGGKYKDRDIAHQVIMTTYDSWQKLVTGSSDRGSIDISSVTLGLADVKVTASEAQALVASSPEPAPALPRDPQVDVWHFVPEK</sequence>
<dbReference type="CDD" id="cd00412">
    <property type="entry name" value="pyrophosphatase"/>
    <property type="match status" value="1"/>
</dbReference>
<gene>
    <name evidence="7" type="ORF">MNOR_LOCUS38363</name>
</gene>
<dbReference type="SUPFAM" id="SSF50324">
    <property type="entry name" value="Inorganic pyrophosphatase"/>
    <property type="match status" value="1"/>
</dbReference>
<protein>
    <recommendedName>
        <fullName evidence="3">inorganic diphosphatase</fullName>
        <ecNumber evidence="3">3.6.1.1</ecNumber>
    </recommendedName>
</protein>
<dbReference type="Pfam" id="PF00719">
    <property type="entry name" value="Pyrophosphatase"/>
    <property type="match status" value="1"/>
</dbReference>
<evidence type="ECO:0000256" key="5">
    <source>
        <dbReference type="ARBA" id="ARBA00022801"/>
    </source>
</evidence>
<comment type="cofactor">
    <cofactor evidence="1">
        <name>Mg(2+)</name>
        <dbReference type="ChEBI" id="CHEBI:18420"/>
    </cofactor>
</comment>
<keyword evidence="8" id="KW-1185">Reference proteome</keyword>
<evidence type="ECO:0000256" key="1">
    <source>
        <dbReference type="ARBA" id="ARBA00001946"/>
    </source>
</evidence>
<keyword evidence="6" id="KW-0460">Magnesium</keyword>
<organism evidence="7 8">
    <name type="scientific">Meganyctiphanes norvegica</name>
    <name type="common">Northern krill</name>
    <name type="synonym">Thysanopoda norvegica</name>
    <dbReference type="NCBI Taxonomy" id="48144"/>
    <lineage>
        <taxon>Eukaryota</taxon>
        <taxon>Metazoa</taxon>
        <taxon>Ecdysozoa</taxon>
        <taxon>Arthropoda</taxon>
        <taxon>Crustacea</taxon>
        <taxon>Multicrustacea</taxon>
        <taxon>Malacostraca</taxon>
        <taxon>Eumalacostraca</taxon>
        <taxon>Eucarida</taxon>
        <taxon>Euphausiacea</taxon>
        <taxon>Euphausiidae</taxon>
        <taxon>Meganyctiphanes</taxon>
    </lineage>
</organism>
<name>A0AAV2SM86_MEGNR</name>
<keyword evidence="5" id="KW-0378">Hydrolase</keyword>
<accession>A0AAV2SM86</accession>